<organism evidence="2 3">
    <name type="scientific">Brugia timori</name>
    <dbReference type="NCBI Taxonomy" id="42155"/>
    <lineage>
        <taxon>Eukaryota</taxon>
        <taxon>Metazoa</taxon>
        <taxon>Ecdysozoa</taxon>
        <taxon>Nematoda</taxon>
        <taxon>Chromadorea</taxon>
        <taxon>Rhabditida</taxon>
        <taxon>Spirurina</taxon>
        <taxon>Spiruromorpha</taxon>
        <taxon>Filarioidea</taxon>
        <taxon>Onchocercidae</taxon>
        <taxon>Brugia</taxon>
    </lineage>
</organism>
<keyword evidence="1" id="KW-0472">Membrane</keyword>
<feature type="transmembrane region" description="Helical" evidence="1">
    <location>
        <begin position="20"/>
        <end position="37"/>
    </location>
</feature>
<evidence type="ECO:0000256" key="1">
    <source>
        <dbReference type="SAM" id="Phobius"/>
    </source>
</evidence>
<reference evidence="2 3" key="1">
    <citation type="submission" date="2018-11" db="EMBL/GenBank/DDBJ databases">
        <authorList>
            <consortium name="Pathogen Informatics"/>
        </authorList>
    </citation>
    <scope>NUCLEOTIDE SEQUENCE [LARGE SCALE GENOMIC DNA]</scope>
</reference>
<dbReference type="Proteomes" id="UP000280834">
    <property type="component" value="Unassembled WGS sequence"/>
</dbReference>
<sequence length="43" mass="5247">MKIIKCKRVIFHRAIRPSRLLLIFMYLFSETFIHTRAKFPIPL</sequence>
<keyword evidence="3" id="KW-1185">Reference proteome</keyword>
<protein>
    <submittedName>
        <fullName evidence="2">Uncharacterized protein</fullName>
    </submittedName>
</protein>
<keyword evidence="1" id="KW-0812">Transmembrane</keyword>
<evidence type="ECO:0000313" key="3">
    <source>
        <dbReference type="Proteomes" id="UP000280834"/>
    </source>
</evidence>
<keyword evidence="1" id="KW-1133">Transmembrane helix</keyword>
<accession>A0A3P7UE56</accession>
<dbReference type="AlphaFoldDB" id="A0A3P7UE56"/>
<evidence type="ECO:0000313" key="2">
    <source>
        <dbReference type="EMBL" id="VDO22264.1"/>
    </source>
</evidence>
<dbReference type="EMBL" id="UZAG01015655">
    <property type="protein sequence ID" value="VDO22264.1"/>
    <property type="molecule type" value="Genomic_DNA"/>
</dbReference>
<gene>
    <name evidence="2" type="ORF">BTMF_LOCUS6620</name>
</gene>
<proteinExistence type="predicted"/>
<name>A0A3P7UE56_9BILA</name>